<evidence type="ECO:0000313" key="3">
    <source>
        <dbReference type="Proteomes" id="UP000700732"/>
    </source>
</evidence>
<dbReference type="PROSITE" id="PS51257">
    <property type="entry name" value="PROKAR_LIPOPROTEIN"/>
    <property type="match status" value="1"/>
</dbReference>
<evidence type="ECO:0008006" key="4">
    <source>
        <dbReference type="Google" id="ProtNLM"/>
    </source>
</evidence>
<evidence type="ECO:0000313" key="2">
    <source>
        <dbReference type="EMBL" id="MBC3792773.1"/>
    </source>
</evidence>
<protein>
    <recommendedName>
        <fullName evidence="4">Deoxyribose-phosphate aldolase</fullName>
    </recommendedName>
</protein>
<dbReference type="Pfam" id="PF20113">
    <property type="entry name" value="DUF6503"/>
    <property type="match status" value="1"/>
</dbReference>
<dbReference type="RefSeq" id="WP_317171188.1">
    <property type="nucleotide sequence ID" value="NZ_VFIA01000019.1"/>
</dbReference>
<reference evidence="2 3" key="1">
    <citation type="submission" date="2019-06" db="EMBL/GenBank/DDBJ databases">
        <title>Spirosoma utsteinense sp. nov. isolated from Antarctic ice-free soils.</title>
        <authorList>
            <person name="Tahon G."/>
        </authorList>
    </citation>
    <scope>NUCLEOTIDE SEQUENCE [LARGE SCALE GENOMIC DNA]</scope>
    <source>
        <strain evidence="2 3">LMG 31447</strain>
    </source>
</reference>
<sequence length="245" mass="27938">MRRFLPYLVLLLTAFACQSAPDARTIIDQAIEAHGGDAYQNKQITFDFRQFHLVLKHQNGRYSYTRTYRDSAGVTIQEVLTNDRFSRSLNGKPQTLDTAQTGKYSRAVNSVAYFVLLPQKLADPAVLADVVGDVAIDGQSYQKVRVRFQAEGGGKDHGDTFFYWFNQQTHTMDYLAYSEGGPRFRKAINPQTIGGIRFQDYINYKGDTNDTTSVATYDRRYEAKQLTELSRIEQKHIQVIALPRE</sequence>
<accession>A0ABR6W869</accession>
<keyword evidence="3" id="KW-1185">Reference proteome</keyword>
<proteinExistence type="predicted"/>
<keyword evidence="1" id="KW-0732">Signal</keyword>
<feature type="chain" id="PRO_5046739440" description="Deoxyribose-phosphate aldolase" evidence="1">
    <location>
        <begin position="20"/>
        <end position="245"/>
    </location>
</feature>
<evidence type="ECO:0000256" key="1">
    <source>
        <dbReference type="SAM" id="SignalP"/>
    </source>
</evidence>
<feature type="signal peptide" evidence="1">
    <location>
        <begin position="1"/>
        <end position="19"/>
    </location>
</feature>
<dbReference type="InterPro" id="IPR045444">
    <property type="entry name" value="DUF6503"/>
</dbReference>
<organism evidence="2 3">
    <name type="scientific">Spirosoma utsteinense</name>
    <dbReference type="NCBI Taxonomy" id="2585773"/>
    <lineage>
        <taxon>Bacteria</taxon>
        <taxon>Pseudomonadati</taxon>
        <taxon>Bacteroidota</taxon>
        <taxon>Cytophagia</taxon>
        <taxon>Cytophagales</taxon>
        <taxon>Cytophagaceae</taxon>
        <taxon>Spirosoma</taxon>
    </lineage>
</organism>
<gene>
    <name evidence="2" type="ORF">FH603_3287</name>
</gene>
<dbReference type="EMBL" id="VFIA01000019">
    <property type="protein sequence ID" value="MBC3792773.1"/>
    <property type="molecule type" value="Genomic_DNA"/>
</dbReference>
<comment type="caution">
    <text evidence="2">The sequence shown here is derived from an EMBL/GenBank/DDBJ whole genome shotgun (WGS) entry which is preliminary data.</text>
</comment>
<dbReference type="Proteomes" id="UP000700732">
    <property type="component" value="Unassembled WGS sequence"/>
</dbReference>
<name>A0ABR6W869_9BACT</name>